<dbReference type="InterPro" id="IPR036115">
    <property type="entry name" value="GCM_dom_sf"/>
</dbReference>
<proteinExistence type="predicted"/>
<feature type="region of interest" description="Disordered" evidence="6">
    <location>
        <begin position="503"/>
        <end position="532"/>
    </location>
</feature>
<keyword evidence="2" id="KW-0805">Transcription regulation</keyword>
<dbReference type="EMBL" id="JARBDR010000813">
    <property type="protein sequence ID" value="KAJ8305436.1"/>
    <property type="molecule type" value="Genomic_DNA"/>
</dbReference>
<protein>
    <recommendedName>
        <fullName evidence="7">GCM domain-containing protein</fullName>
    </recommendedName>
</protein>
<evidence type="ECO:0000313" key="9">
    <source>
        <dbReference type="Proteomes" id="UP001217089"/>
    </source>
</evidence>
<feature type="domain" description="GCM" evidence="7">
    <location>
        <begin position="23"/>
        <end position="207"/>
    </location>
</feature>
<dbReference type="PROSITE" id="PS50807">
    <property type="entry name" value="GCM"/>
    <property type="match status" value="1"/>
</dbReference>
<gene>
    <name evidence="8" type="ORF">KUTeg_015981</name>
</gene>
<evidence type="ECO:0000256" key="2">
    <source>
        <dbReference type="ARBA" id="ARBA00023015"/>
    </source>
</evidence>
<accession>A0ABQ9EJK1</accession>
<evidence type="ECO:0000256" key="1">
    <source>
        <dbReference type="ARBA" id="ARBA00022473"/>
    </source>
</evidence>
<dbReference type="PANTHER" id="PTHR12414">
    <property type="entry name" value="GLIAL CELLS MISSING RELATED/GLIDE"/>
    <property type="match status" value="1"/>
</dbReference>
<reference evidence="8 9" key="1">
    <citation type="submission" date="2022-12" db="EMBL/GenBank/DDBJ databases">
        <title>Chromosome-level genome of Tegillarca granosa.</title>
        <authorList>
            <person name="Kim J."/>
        </authorList>
    </citation>
    <scope>NUCLEOTIDE SEQUENCE [LARGE SCALE GENOMIC DNA]</scope>
    <source>
        <strain evidence="8">Teg-2019</strain>
        <tissue evidence="8">Adductor muscle</tissue>
    </source>
</reference>
<sequence length="646" mass="73959">MTLTEESTFLPPIRDNTEDGSHHKWDINDNTLPLPKSFDPFQEWPEGNCRYVYSLDVEDSRRHVSGWAMRNTNNHNAHILKKSCLGVFVCSLDCTMENGEQVHLRPAICDKARRKQMGEYAYQKSFYSGNCRMVNSTFEILLNQTGKPCPNPQCGGRLDLLPCRGHCGYPVTHFWRHLHGAMYFQAKGFHDHPRPEVKASAEARRHQKLTRQQHKVMMQMSLSVQKRHKRSSLDFTEQESTRAKYPSLDIVCSCPPFECTCQFIKVNHPHLSENQHILASRTNTWAPQIYEVPQSSWQRQTCYDASQSSLFKQPSNMQIQETDSISMNDSTALSTSFPSLLSSIRLPSDSSVNTSSSTFNPRFNSSFYRGSSREFSSSDLSFPFSKYSSEIIDRGVSKTNRSLDRLFENKDLFENLNSTVRDKPPIMDVQPFRIKSELSDCDVTSSQTSRQVHFRESSVNGLTSSIQDISNNKICDDFVNLQTLNRKSSSRFFHEYHRNQFNHISSHPSSSSQSTISNTPQYVELKPMKRNTDIRQRRLSDSYTTASQQNMAKSQDNSFGKTLDTSCYSGIHGDYLPYFGTLPDSTVNKNSQSRCDLQSTSGRVNSTNDSHYMHCRNDLHQCQTNPNCSVKQQLCNHSINITFTYN</sequence>
<keyword evidence="5" id="KW-0539">Nucleus</keyword>
<feature type="compositionally biased region" description="Low complexity" evidence="6">
    <location>
        <begin position="503"/>
        <end position="521"/>
    </location>
</feature>
<name>A0ABQ9EJK1_TEGGR</name>
<keyword evidence="4" id="KW-0804">Transcription</keyword>
<evidence type="ECO:0000256" key="4">
    <source>
        <dbReference type="ARBA" id="ARBA00023163"/>
    </source>
</evidence>
<dbReference type="Proteomes" id="UP001217089">
    <property type="component" value="Unassembled WGS sequence"/>
</dbReference>
<keyword evidence="9" id="KW-1185">Reference proteome</keyword>
<dbReference type="SUPFAM" id="SSF90073">
    <property type="entry name" value="GCM domain"/>
    <property type="match status" value="2"/>
</dbReference>
<evidence type="ECO:0000256" key="5">
    <source>
        <dbReference type="ARBA" id="ARBA00023242"/>
    </source>
</evidence>
<dbReference type="Gene3D" id="3.30.70.3530">
    <property type="entry name" value="GCM motif"/>
    <property type="match status" value="1"/>
</dbReference>
<dbReference type="Gene3D" id="2.20.25.670">
    <property type="entry name" value="GCM domain, large subdomain"/>
    <property type="match status" value="1"/>
</dbReference>
<dbReference type="Pfam" id="PF03615">
    <property type="entry name" value="GCM"/>
    <property type="match status" value="2"/>
</dbReference>
<dbReference type="PANTHER" id="PTHR12414:SF8">
    <property type="entry name" value="TRANSCRIPTION FACTOR GLIAL CELLS MISSING-RELATED"/>
    <property type="match status" value="1"/>
</dbReference>
<evidence type="ECO:0000256" key="6">
    <source>
        <dbReference type="SAM" id="MobiDB-lite"/>
    </source>
</evidence>
<keyword evidence="3" id="KW-0238">DNA-binding</keyword>
<keyword evidence="1" id="KW-0217">Developmental protein</keyword>
<dbReference type="InterPro" id="IPR003902">
    <property type="entry name" value="Tscrpt_reg_GCM"/>
</dbReference>
<comment type="caution">
    <text evidence="8">The sequence shown here is derived from an EMBL/GenBank/DDBJ whole genome shotgun (WGS) entry which is preliminary data.</text>
</comment>
<dbReference type="InterPro" id="IPR043021">
    <property type="entry name" value="GCM_small"/>
</dbReference>
<evidence type="ECO:0000313" key="8">
    <source>
        <dbReference type="EMBL" id="KAJ8305436.1"/>
    </source>
</evidence>
<evidence type="ECO:0000256" key="3">
    <source>
        <dbReference type="ARBA" id="ARBA00023125"/>
    </source>
</evidence>
<organism evidence="8 9">
    <name type="scientific">Tegillarca granosa</name>
    <name type="common">Malaysian cockle</name>
    <name type="synonym">Anadara granosa</name>
    <dbReference type="NCBI Taxonomy" id="220873"/>
    <lineage>
        <taxon>Eukaryota</taxon>
        <taxon>Metazoa</taxon>
        <taxon>Spiralia</taxon>
        <taxon>Lophotrochozoa</taxon>
        <taxon>Mollusca</taxon>
        <taxon>Bivalvia</taxon>
        <taxon>Autobranchia</taxon>
        <taxon>Pteriomorphia</taxon>
        <taxon>Arcoida</taxon>
        <taxon>Arcoidea</taxon>
        <taxon>Arcidae</taxon>
        <taxon>Tegillarca</taxon>
    </lineage>
</organism>
<evidence type="ECO:0000259" key="7">
    <source>
        <dbReference type="PROSITE" id="PS50807"/>
    </source>
</evidence>
<dbReference type="InterPro" id="IPR039791">
    <property type="entry name" value="GCM"/>
</dbReference>
<dbReference type="InterPro" id="IPR043020">
    <property type="entry name" value="GCM_large"/>
</dbReference>